<dbReference type="InterPro" id="IPR000008">
    <property type="entry name" value="C2_dom"/>
</dbReference>
<name>A0AA88SJ75_9ASTE</name>
<dbReference type="Proteomes" id="UP001187471">
    <property type="component" value="Unassembled WGS sequence"/>
</dbReference>
<dbReference type="AlphaFoldDB" id="A0AA88SJ75"/>
<dbReference type="Gene3D" id="2.60.40.150">
    <property type="entry name" value="C2 domain"/>
    <property type="match status" value="2"/>
</dbReference>
<dbReference type="SMART" id="SM00239">
    <property type="entry name" value="C2"/>
    <property type="match status" value="2"/>
</dbReference>
<evidence type="ECO:0000259" key="1">
    <source>
        <dbReference type="PROSITE" id="PS50004"/>
    </source>
</evidence>
<evidence type="ECO:0000313" key="3">
    <source>
        <dbReference type="Proteomes" id="UP001187471"/>
    </source>
</evidence>
<dbReference type="SUPFAM" id="SSF49562">
    <property type="entry name" value="C2 domain (Calcium/lipid-binding domain, CaLB)"/>
    <property type="match status" value="2"/>
</dbReference>
<proteinExistence type="predicted"/>
<dbReference type="InterPro" id="IPR047257">
    <property type="entry name" value="C2B_MCTP_PRT_plant"/>
</dbReference>
<dbReference type="FunFam" id="2.60.40.150:FF:000128">
    <property type="entry name" value="C2 domain-containing protein"/>
    <property type="match status" value="1"/>
</dbReference>
<reference evidence="2" key="1">
    <citation type="submission" date="2022-12" db="EMBL/GenBank/DDBJ databases">
        <title>Draft genome assemblies for two species of Escallonia (Escalloniales).</title>
        <authorList>
            <person name="Chanderbali A."/>
            <person name="Dervinis C."/>
            <person name="Anghel I."/>
            <person name="Soltis D."/>
            <person name="Soltis P."/>
            <person name="Zapata F."/>
        </authorList>
    </citation>
    <scope>NUCLEOTIDE SEQUENCE</scope>
    <source>
        <strain evidence="2">UCBG92.1500</strain>
        <tissue evidence="2">Leaf</tissue>
    </source>
</reference>
<comment type="caution">
    <text evidence="2">The sequence shown here is derived from an EMBL/GenBank/DDBJ whole genome shotgun (WGS) entry which is preliminary data.</text>
</comment>
<sequence>MQRPQPEEFSLKETKPKIVGSGVIVGGDKLACTYDLVEQMQYLYVRVVKARELPGKDVTGGCDPYVEVKLGNYKGITKHFEKKSNPEWNYVFAFSQDRLQASLVEVVVKDKDMVLDDFIGQVRFELDVPRRVPPDSPLAPQWYRLEERKGDKLKHGEIMLAVWKGTQADEAFLDAWHSDATSVGSEGISKIRGKVYLSPRLWYVRVNVIECQDLLPSDKSKPPKVFVKVILGNQALKTKISPSKSVNPMWNEDLFSDLRPTSKQLWKSSIDLLELGIISARGLSSMKSKDSRASTDAYCVAKYGQK</sequence>
<organism evidence="2 3">
    <name type="scientific">Escallonia rubra</name>
    <dbReference type="NCBI Taxonomy" id="112253"/>
    <lineage>
        <taxon>Eukaryota</taxon>
        <taxon>Viridiplantae</taxon>
        <taxon>Streptophyta</taxon>
        <taxon>Embryophyta</taxon>
        <taxon>Tracheophyta</taxon>
        <taxon>Spermatophyta</taxon>
        <taxon>Magnoliopsida</taxon>
        <taxon>eudicotyledons</taxon>
        <taxon>Gunneridae</taxon>
        <taxon>Pentapetalae</taxon>
        <taxon>asterids</taxon>
        <taxon>campanulids</taxon>
        <taxon>Escalloniales</taxon>
        <taxon>Escalloniaceae</taxon>
        <taxon>Escallonia</taxon>
    </lineage>
</organism>
<dbReference type="InterPro" id="IPR047259">
    <property type="entry name" value="QUIRKY-like"/>
</dbReference>
<dbReference type="PROSITE" id="PS50004">
    <property type="entry name" value="C2"/>
    <property type="match status" value="2"/>
</dbReference>
<evidence type="ECO:0000313" key="2">
    <source>
        <dbReference type="EMBL" id="KAK2992140.1"/>
    </source>
</evidence>
<keyword evidence="3" id="KW-1185">Reference proteome</keyword>
<dbReference type="PANTHER" id="PTHR31425:SF53">
    <property type="entry name" value="PROTEIN QUIRKY-LIKE"/>
    <property type="match status" value="1"/>
</dbReference>
<gene>
    <name evidence="2" type="ORF">RJ640_026772</name>
</gene>
<dbReference type="Pfam" id="PF00168">
    <property type="entry name" value="C2"/>
    <property type="match status" value="2"/>
</dbReference>
<feature type="domain" description="C2" evidence="1">
    <location>
        <begin position="24"/>
        <end position="143"/>
    </location>
</feature>
<accession>A0AA88SJ75</accession>
<dbReference type="EMBL" id="JAVXUO010000433">
    <property type="protein sequence ID" value="KAK2992140.1"/>
    <property type="molecule type" value="Genomic_DNA"/>
</dbReference>
<dbReference type="InterPro" id="IPR035892">
    <property type="entry name" value="C2_domain_sf"/>
</dbReference>
<dbReference type="CDD" id="cd08378">
    <property type="entry name" value="C2B_MCTP_PRT_plant"/>
    <property type="match status" value="1"/>
</dbReference>
<protein>
    <recommendedName>
        <fullName evidence="1">C2 domain-containing protein</fullName>
    </recommendedName>
</protein>
<feature type="domain" description="C2" evidence="1">
    <location>
        <begin position="182"/>
        <end position="306"/>
    </location>
</feature>
<dbReference type="PANTHER" id="PTHR31425">
    <property type="entry name" value="PHOSPHORIBOSYLANTHRANILATE TRANSFERASE ISOFORM 1"/>
    <property type="match status" value="1"/>
</dbReference>